<dbReference type="InterPro" id="IPR007899">
    <property type="entry name" value="CHAD_dom"/>
</dbReference>
<dbReference type="PANTHER" id="PTHR39339">
    <property type="entry name" value="SLR1444 PROTEIN"/>
    <property type="match status" value="1"/>
</dbReference>
<dbReference type="Proteomes" id="UP000005143">
    <property type="component" value="Unassembled WGS sequence"/>
</dbReference>
<evidence type="ECO:0000313" key="3">
    <source>
        <dbReference type="Proteomes" id="UP000005143"/>
    </source>
</evidence>
<protein>
    <recommendedName>
        <fullName evidence="1">CHAD domain-containing protein</fullName>
    </recommendedName>
</protein>
<dbReference type="RefSeq" id="WP_007577158.1">
    <property type="nucleotide sequence ID" value="NZ_AGUD01000247.1"/>
</dbReference>
<reference evidence="2 3" key="1">
    <citation type="journal article" date="2013" name="Biodegradation">
        <title>Quantitative proteomic analysis of ibuprofen-degrading Patulibacter sp. strain I11.</title>
        <authorList>
            <person name="Almeida B."/>
            <person name="Kjeldal H."/>
            <person name="Lolas I."/>
            <person name="Knudsen A.D."/>
            <person name="Carvalho G."/>
            <person name="Nielsen K.L."/>
            <person name="Barreto Crespo M.T."/>
            <person name="Stensballe A."/>
            <person name="Nielsen J.L."/>
        </authorList>
    </citation>
    <scope>NUCLEOTIDE SEQUENCE [LARGE SCALE GENOMIC DNA]</scope>
    <source>
        <strain evidence="2 3">I11</strain>
    </source>
</reference>
<organism evidence="2 3">
    <name type="scientific">Patulibacter medicamentivorans</name>
    <dbReference type="NCBI Taxonomy" id="1097667"/>
    <lineage>
        <taxon>Bacteria</taxon>
        <taxon>Bacillati</taxon>
        <taxon>Actinomycetota</taxon>
        <taxon>Thermoleophilia</taxon>
        <taxon>Solirubrobacterales</taxon>
        <taxon>Patulibacteraceae</taxon>
        <taxon>Patulibacter</taxon>
    </lineage>
</organism>
<feature type="domain" description="CHAD" evidence="1">
    <location>
        <begin position="16"/>
        <end position="96"/>
    </location>
</feature>
<dbReference type="Pfam" id="PF05235">
    <property type="entry name" value="CHAD"/>
    <property type="match status" value="1"/>
</dbReference>
<dbReference type="PANTHER" id="PTHR39339:SF1">
    <property type="entry name" value="CHAD DOMAIN-CONTAINING PROTEIN"/>
    <property type="match status" value="1"/>
</dbReference>
<gene>
    <name evidence="2" type="ORF">PAI11_32580</name>
</gene>
<dbReference type="AlphaFoldDB" id="H0E8U4"/>
<dbReference type="InterPro" id="IPR038186">
    <property type="entry name" value="CHAD_dom_sf"/>
</dbReference>
<evidence type="ECO:0000313" key="2">
    <source>
        <dbReference type="EMBL" id="EHN09899.1"/>
    </source>
</evidence>
<comment type="caution">
    <text evidence="2">The sequence shown here is derived from an EMBL/GenBank/DDBJ whole genome shotgun (WGS) entry which is preliminary data.</text>
</comment>
<name>H0E8U4_9ACTN</name>
<dbReference type="Gene3D" id="1.40.20.10">
    <property type="entry name" value="CHAD domain"/>
    <property type="match status" value="1"/>
</dbReference>
<sequence>MKARRVKGIDVAGPLADNVERIVRLRLDELHGFIPAALDADEVEALHDMRIAAKRLRYVLEVTAEECFGPYAMTAARRAKDLQDLIGEIHDCDVALPRVVRAARERREADVAALLERAGEDAADLDPRLAAELPHAAEHRGLISLQTYLEARRQLLYARFLDLWTELQREGFRARLEFAIAERPPAITPLSPDGNVAVTP</sequence>
<keyword evidence="3" id="KW-1185">Reference proteome</keyword>
<dbReference type="OrthoDB" id="9777271at2"/>
<accession>H0E8U4</accession>
<proteinExistence type="predicted"/>
<evidence type="ECO:0000259" key="1">
    <source>
        <dbReference type="Pfam" id="PF05235"/>
    </source>
</evidence>
<dbReference type="EMBL" id="AGUD01000247">
    <property type="protein sequence ID" value="EHN09899.1"/>
    <property type="molecule type" value="Genomic_DNA"/>
</dbReference>